<reference evidence="1 2" key="1">
    <citation type="submission" date="2019-03" db="EMBL/GenBank/DDBJ databases">
        <title>Genomic Encyclopedia of Archaeal and Bacterial Type Strains, Phase II (KMG-II): from individual species to whole genera.</title>
        <authorList>
            <person name="Goeker M."/>
        </authorList>
    </citation>
    <scope>NUCLEOTIDE SEQUENCE [LARGE SCALE GENOMIC DNA]</scope>
    <source>
        <strain evidence="1 2">DSM 27697</strain>
    </source>
</reference>
<accession>A0A4V2PEI1</accession>
<proteinExistence type="predicted"/>
<dbReference type="Proteomes" id="UP000294546">
    <property type="component" value="Unassembled WGS sequence"/>
</dbReference>
<dbReference type="RefSeq" id="WP_132289010.1">
    <property type="nucleotide sequence ID" value="NZ_SMFU01000007.1"/>
</dbReference>
<name>A0A4V2PEI1_9GAMM</name>
<dbReference type="EMBL" id="SMFU01000007">
    <property type="protein sequence ID" value="TCK09156.1"/>
    <property type="molecule type" value="Genomic_DNA"/>
</dbReference>
<dbReference type="InterPro" id="IPR024091">
    <property type="entry name" value="LnmK-like_bifun_acyl/decarbox"/>
</dbReference>
<gene>
    <name evidence="1" type="ORF">CLV83_1260</name>
</gene>
<protein>
    <submittedName>
        <fullName evidence="1">Putative biosynthetic protein (TIGR04099 family)</fullName>
    </submittedName>
</protein>
<comment type="caution">
    <text evidence="1">The sequence shown here is derived from an EMBL/GenBank/DDBJ whole genome shotgun (WGS) entry which is preliminary data.</text>
</comment>
<organism evidence="1 2">
    <name type="scientific">Marinobacterium mangrovicola</name>
    <dbReference type="NCBI Taxonomy" id="1476959"/>
    <lineage>
        <taxon>Bacteria</taxon>
        <taxon>Pseudomonadati</taxon>
        <taxon>Pseudomonadota</taxon>
        <taxon>Gammaproteobacteria</taxon>
        <taxon>Oceanospirillales</taxon>
        <taxon>Oceanospirillaceae</taxon>
        <taxon>Marinobacterium</taxon>
    </lineage>
</organism>
<dbReference type="AlphaFoldDB" id="A0A4V2PEI1"/>
<dbReference type="NCBIfam" id="TIGR04099">
    <property type="entry name" value="biosn_Pnap_2097"/>
    <property type="match status" value="1"/>
</dbReference>
<sequence length="292" mass="32947">MISCNAQFVAGMPNLSLCGLSENWLLKECGNQHWLALAKQFGQTLPDFRAADGSTVYAAFVAVKMDDARLQLINENDHFSIETRLSPIGRARFFSSHQLLCNGQTCARVEMLSTQVSRREAGNNQSVVRTELATETSTHSASDALLTLNAQAIRLADSAKAFRNEHWQEWLGLKPDTSGKLPGVIHHPCPHNDFNGADFLYFANFQAAADRAEWSWNRNRQLWQIADRQLNYYGNINIGDALHLSFATLKSDERTLLHWLSVRRDSDGQKIADILTRKQRLNGAEYRWANRG</sequence>
<dbReference type="OrthoDB" id="6847108at2"/>
<evidence type="ECO:0000313" key="2">
    <source>
        <dbReference type="Proteomes" id="UP000294546"/>
    </source>
</evidence>
<keyword evidence="2" id="KW-1185">Reference proteome</keyword>
<dbReference type="NCBIfam" id="TIGR04098">
    <property type="entry name" value="LnmK_bifunc"/>
    <property type="match status" value="1"/>
</dbReference>
<dbReference type="Gene3D" id="3.10.129.10">
    <property type="entry name" value="Hotdog Thioesterase"/>
    <property type="match status" value="1"/>
</dbReference>
<evidence type="ECO:0000313" key="1">
    <source>
        <dbReference type="EMBL" id="TCK09156.1"/>
    </source>
</evidence>